<comment type="similarity">
    <text evidence="2 4">Belongs to the archaeal flagellin family.</text>
</comment>
<evidence type="ECO:0000256" key="4">
    <source>
        <dbReference type="RuleBase" id="RU361282"/>
    </source>
</evidence>
<evidence type="ECO:0000256" key="5">
    <source>
        <dbReference type="SAM" id="Phobius"/>
    </source>
</evidence>
<dbReference type="EMBL" id="BA000011">
    <property type="protein sequence ID" value="BAB60595.1"/>
    <property type="molecule type" value="Genomic_DNA"/>
</dbReference>
<dbReference type="NCBIfam" id="NF006325">
    <property type="entry name" value="PRK08541.1"/>
    <property type="match status" value="1"/>
</dbReference>
<keyword evidence="5" id="KW-0472">Membrane</keyword>
<dbReference type="AlphaFoldDB" id="Q978G2"/>
<dbReference type="GO" id="GO:0097588">
    <property type="term" value="P:archaeal or bacterial-type flagellum-dependent cell motility"/>
    <property type="evidence" value="ECO:0007669"/>
    <property type="project" value="InterPro"/>
</dbReference>
<dbReference type="PaxDb" id="273116-14325692"/>
<dbReference type="Pfam" id="PF01917">
    <property type="entry name" value="Flagellin_arch-type"/>
    <property type="match status" value="1"/>
</dbReference>
<keyword evidence="6" id="KW-0969">Cilium</keyword>
<dbReference type="GO" id="GO:0097589">
    <property type="term" value="C:archaeal-type flagellum"/>
    <property type="evidence" value="ECO:0007669"/>
    <property type="project" value="UniProtKB-SubCell"/>
</dbReference>
<protein>
    <recommendedName>
        <fullName evidence="4">Flagellin</fullName>
    </recommendedName>
</protein>
<keyword evidence="7" id="KW-1185">Reference proteome</keyword>
<evidence type="ECO:0000256" key="2">
    <source>
        <dbReference type="ARBA" id="ARBA00010256"/>
    </source>
</evidence>
<keyword evidence="6" id="KW-0966">Cell projection</keyword>
<reference evidence="6 7" key="2">
    <citation type="journal article" date="2000" name="Proc. Natl. Acad. Sci. U.S.A.">
        <title>Archaeal adaptation to higher temperatures revealed by genomic sequence of Thermoplasma volcanium.</title>
        <authorList>
            <person name="Kawashima T."/>
            <person name="Amano N."/>
            <person name="Koike H."/>
            <person name="Makino S."/>
            <person name="Higuchi S."/>
            <person name="Kawashima-Ohya Y."/>
            <person name="Watanabe K."/>
            <person name="Yamazaki M."/>
            <person name="Kanehori K."/>
            <person name="Kawamoto T."/>
            <person name="Nunoshiba T."/>
            <person name="Yamamoto Y."/>
            <person name="Aramaki H."/>
            <person name="Makino K."/>
            <person name="Suzuki M."/>
        </authorList>
    </citation>
    <scope>NUCLEOTIDE SEQUENCE [LARGE SCALE GENOMIC DNA]</scope>
    <source>
        <strain evidence="7">ATCC 51530 / DSM 4299 / JCM 9571 / NBRC 15438 / GSS1</strain>
    </source>
</reference>
<evidence type="ECO:0000313" key="7">
    <source>
        <dbReference type="Proteomes" id="UP000001017"/>
    </source>
</evidence>
<dbReference type="KEGG" id="tvo:TVG1504499"/>
<comment type="function">
    <text evidence="4">Flagellin is the subunit protein which polymerizes to form the filaments of archaeal flagella.</text>
</comment>
<dbReference type="HOGENOM" id="CLU_051124_0_1_2"/>
<dbReference type="NCBIfam" id="TIGR02537">
    <property type="entry name" value="arch_flag_Nterm"/>
    <property type="match status" value="1"/>
</dbReference>
<dbReference type="STRING" id="273116.gene:9382265"/>
<dbReference type="RefSeq" id="WP_010917684.1">
    <property type="nucleotide sequence ID" value="NC_002689.2"/>
</dbReference>
<evidence type="ECO:0000256" key="3">
    <source>
        <dbReference type="ARBA" id="ARBA00022440"/>
    </source>
</evidence>
<dbReference type="InterPro" id="IPR002774">
    <property type="entry name" value="Flagellin_arc-type"/>
</dbReference>
<dbReference type="GO" id="GO:0005198">
    <property type="term" value="F:structural molecule activity"/>
    <property type="evidence" value="ECO:0007669"/>
    <property type="project" value="InterPro"/>
</dbReference>
<dbReference type="GeneID" id="1442142"/>
<gene>
    <name evidence="6" type="ORF">TVG1504499</name>
</gene>
<dbReference type="PANTHER" id="PTHR35903:SF1">
    <property type="entry name" value="FLAGELLIN B1"/>
    <property type="match status" value="1"/>
</dbReference>
<dbReference type="PANTHER" id="PTHR35903">
    <property type="entry name" value="FLAGELLIN B1"/>
    <property type="match status" value="1"/>
</dbReference>
<organism evidence="6 7">
    <name type="scientific">Thermoplasma volcanium (strain ATCC 51530 / DSM 4299 / JCM 9571 / NBRC 15438 / GSS1)</name>
    <dbReference type="NCBI Taxonomy" id="273116"/>
    <lineage>
        <taxon>Archaea</taxon>
        <taxon>Methanobacteriati</taxon>
        <taxon>Thermoplasmatota</taxon>
        <taxon>Thermoplasmata</taxon>
        <taxon>Thermoplasmatales</taxon>
        <taxon>Thermoplasmataceae</taxon>
        <taxon>Thermoplasma</taxon>
    </lineage>
</organism>
<dbReference type="OrthoDB" id="102632at2157"/>
<dbReference type="PhylomeDB" id="Q978G2"/>
<accession>Q978G2</accession>
<proteinExistence type="inferred from homology"/>
<keyword evidence="5" id="KW-1133">Transmembrane helix</keyword>
<keyword evidence="6" id="KW-0282">Flagellum</keyword>
<keyword evidence="3 4" id="KW-0974">Archaeal flagellum</keyword>
<feature type="transmembrane region" description="Helical" evidence="5">
    <location>
        <begin position="31"/>
        <end position="52"/>
    </location>
</feature>
<dbReference type="Proteomes" id="UP000001017">
    <property type="component" value="Chromosome"/>
</dbReference>
<reference evidence="6 7" key="1">
    <citation type="journal article" date="1999" name="Proc. Jpn. Acad.">
        <title>Determination of the complete genomic DNA sequence of Thermoplasma volvanium GSS1.</title>
        <authorList>
            <person name="Kawashima T."/>
            <person name="Yamamoto Y."/>
            <person name="Aramaki H."/>
            <person name="Nunoshiba T."/>
            <person name="Kawamoto T."/>
            <person name="Watanabe K."/>
            <person name="Yamazaki M."/>
            <person name="Kanehori K."/>
            <person name="Amano N."/>
            <person name="Ohya Y."/>
            <person name="Makino K."/>
            <person name="Suzuki M."/>
        </authorList>
    </citation>
    <scope>NUCLEOTIDE SEQUENCE [LARGE SCALE GENOMIC DNA]</scope>
    <source>
        <strain evidence="7">ATCC 51530 / DSM 4299 / JCM 9571 / NBRC 15438 / GSS1</strain>
    </source>
</reference>
<keyword evidence="5" id="KW-0812">Transmembrane</keyword>
<dbReference type="InterPro" id="IPR013373">
    <property type="entry name" value="Flagellin/pilin_N_arc"/>
</dbReference>
<evidence type="ECO:0000313" key="6">
    <source>
        <dbReference type="EMBL" id="BAB60595.1"/>
    </source>
</evidence>
<evidence type="ECO:0000256" key="1">
    <source>
        <dbReference type="ARBA" id="ARBA00004618"/>
    </source>
</evidence>
<comment type="subcellular location">
    <subcellularLocation>
        <location evidence="1 4">Archaeal flagellum</location>
    </subcellularLocation>
</comment>
<sequence length="242" mass="25165">MYIVKKMPILKLLNSIKRIFKTDDSKAESGIGVLIVFIAMILVAAVAASVLIHTAGILQQKASSTGTTTIQQVSTGVIINQIIGYDNASPPESGGISYLAIFVSISSGGTPVDLANTTVTLTVGGVTAVLVYNSSVFADIAGSGSANLFSLPVWSELSAKNRNPTSFGVIVNFDPSHSLTRHYPVLSVGDSAAIIINVTNTFGSNITQDSVVSGQVTPETGTPAIIQFTAPTSFTTKSIEVQ</sequence>
<dbReference type="eggNOG" id="arCOG01829">
    <property type="taxonomic scope" value="Archaea"/>
</dbReference>
<name>Q978G2_THEVO</name>